<evidence type="ECO:0000256" key="1">
    <source>
        <dbReference type="ARBA" id="ARBA00004141"/>
    </source>
</evidence>
<proteinExistence type="predicted"/>
<evidence type="ECO:0000259" key="6">
    <source>
        <dbReference type="PROSITE" id="PS51225"/>
    </source>
</evidence>
<protein>
    <recommendedName>
        <fullName evidence="6">MARVEL domain-containing protein</fullName>
    </recommendedName>
</protein>
<evidence type="ECO:0000256" key="4">
    <source>
        <dbReference type="ARBA" id="ARBA00023136"/>
    </source>
</evidence>
<dbReference type="Proteomes" id="UP001239994">
    <property type="component" value="Unassembled WGS sequence"/>
</dbReference>
<sequence>MATTDPVYNTTTTTTQDAKSRKWFVVPSAHLDKIRFFIKVLEVLLSLVAFTLEELVTSCTSCTALYFFEFVSCTAFLFTFLLLTLLATTLHQRVGISCWPQLDCGYTVLIMAFFLISSITFAAQNGETNKEKAAVAFGFLASGAFLVDVAVFVQTKGFPCWTRNALPTDVPTSPVPESEKLNVNGAD</sequence>
<comment type="caution">
    <text evidence="7">The sequence shown here is derived from an EMBL/GenBank/DDBJ whole genome shotgun (WGS) entry which is preliminary data.</text>
</comment>
<evidence type="ECO:0000256" key="2">
    <source>
        <dbReference type="ARBA" id="ARBA00022692"/>
    </source>
</evidence>
<keyword evidence="8" id="KW-1185">Reference proteome</keyword>
<dbReference type="InterPro" id="IPR008253">
    <property type="entry name" value="Marvel"/>
</dbReference>
<dbReference type="PANTHER" id="PTHR22776">
    <property type="entry name" value="MARVEL-CONTAINING POTENTIAL LIPID RAFT-ASSOCIATED PROTEIN"/>
    <property type="match status" value="1"/>
</dbReference>
<evidence type="ECO:0000313" key="7">
    <source>
        <dbReference type="EMBL" id="KAK1806591.1"/>
    </source>
</evidence>
<keyword evidence="4 5" id="KW-0472">Membrane</keyword>
<evidence type="ECO:0000256" key="5">
    <source>
        <dbReference type="PROSITE-ProRule" id="PRU00581"/>
    </source>
</evidence>
<evidence type="ECO:0000256" key="3">
    <source>
        <dbReference type="ARBA" id="ARBA00022989"/>
    </source>
</evidence>
<dbReference type="InterPro" id="IPR050578">
    <property type="entry name" value="MARVEL-CKLF_proteins"/>
</dbReference>
<dbReference type="PANTHER" id="PTHR22776:SF25">
    <property type="entry name" value="CKLF-LIKE MARVEL TRANSMEMBRANE DOMAIN-CONTAINING PROTEIN 6"/>
    <property type="match status" value="1"/>
</dbReference>
<organism evidence="7 8">
    <name type="scientific">Electrophorus voltai</name>
    <dbReference type="NCBI Taxonomy" id="2609070"/>
    <lineage>
        <taxon>Eukaryota</taxon>
        <taxon>Metazoa</taxon>
        <taxon>Chordata</taxon>
        <taxon>Craniata</taxon>
        <taxon>Vertebrata</taxon>
        <taxon>Euteleostomi</taxon>
        <taxon>Actinopterygii</taxon>
        <taxon>Neopterygii</taxon>
        <taxon>Teleostei</taxon>
        <taxon>Ostariophysi</taxon>
        <taxon>Gymnotiformes</taxon>
        <taxon>Gymnotoidei</taxon>
        <taxon>Gymnotidae</taxon>
        <taxon>Electrophorus</taxon>
    </lineage>
</organism>
<dbReference type="AlphaFoldDB" id="A0AAD8ZXJ4"/>
<accession>A0AAD8ZXJ4</accession>
<name>A0AAD8ZXJ4_9TELE</name>
<dbReference type="PROSITE" id="PS51225">
    <property type="entry name" value="MARVEL"/>
    <property type="match status" value="1"/>
</dbReference>
<dbReference type="EMBL" id="JAROKS010000001">
    <property type="protein sequence ID" value="KAK1806591.1"/>
    <property type="molecule type" value="Genomic_DNA"/>
</dbReference>
<dbReference type="Pfam" id="PF01284">
    <property type="entry name" value="MARVEL"/>
    <property type="match status" value="1"/>
</dbReference>
<reference evidence="7" key="1">
    <citation type="submission" date="2023-03" db="EMBL/GenBank/DDBJ databases">
        <title>Electrophorus voltai genome.</title>
        <authorList>
            <person name="Bian C."/>
        </authorList>
    </citation>
    <scope>NUCLEOTIDE SEQUENCE</scope>
    <source>
        <strain evidence="7">CB-2022</strain>
        <tissue evidence="7">Muscle</tissue>
    </source>
</reference>
<keyword evidence="3" id="KW-1133">Transmembrane helix</keyword>
<evidence type="ECO:0000313" key="8">
    <source>
        <dbReference type="Proteomes" id="UP001239994"/>
    </source>
</evidence>
<gene>
    <name evidence="7" type="ORF">P4O66_005092</name>
</gene>
<comment type="subcellular location">
    <subcellularLocation>
        <location evidence="1">Membrane</location>
        <topology evidence="1">Multi-pass membrane protein</topology>
    </subcellularLocation>
</comment>
<keyword evidence="2 5" id="KW-0812">Transmembrane</keyword>
<dbReference type="GO" id="GO:0016020">
    <property type="term" value="C:membrane"/>
    <property type="evidence" value="ECO:0007669"/>
    <property type="project" value="UniProtKB-SubCell"/>
</dbReference>
<feature type="domain" description="MARVEL" evidence="6">
    <location>
        <begin position="30"/>
        <end position="157"/>
    </location>
</feature>